<gene>
    <name evidence="1" type="ORF">F4556_005072</name>
</gene>
<dbReference type="RefSeq" id="WP_184919939.1">
    <property type="nucleotide sequence ID" value="NZ_JACHJR010000001.1"/>
</dbReference>
<dbReference type="AlphaFoldDB" id="A0A7W7SG96"/>
<accession>A0A7W7SG96</accession>
<organism evidence="1 2">
    <name type="scientific">Kitasatospora gansuensis</name>
    <dbReference type="NCBI Taxonomy" id="258050"/>
    <lineage>
        <taxon>Bacteria</taxon>
        <taxon>Bacillati</taxon>
        <taxon>Actinomycetota</taxon>
        <taxon>Actinomycetes</taxon>
        <taxon>Kitasatosporales</taxon>
        <taxon>Streptomycetaceae</taxon>
        <taxon>Kitasatospora</taxon>
    </lineage>
</organism>
<name>A0A7W7SG96_9ACTN</name>
<proteinExistence type="predicted"/>
<reference evidence="1 2" key="1">
    <citation type="submission" date="2020-08" db="EMBL/GenBank/DDBJ databases">
        <title>Sequencing the genomes of 1000 actinobacteria strains.</title>
        <authorList>
            <person name="Klenk H.-P."/>
        </authorList>
    </citation>
    <scope>NUCLEOTIDE SEQUENCE [LARGE SCALE GENOMIC DNA]</scope>
    <source>
        <strain evidence="1 2">DSM 44786</strain>
    </source>
</reference>
<evidence type="ECO:0000313" key="2">
    <source>
        <dbReference type="Proteomes" id="UP000573327"/>
    </source>
</evidence>
<dbReference type="Proteomes" id="UP000573327">
    <property type="component" value="Unassembled WGS sequence"/>
</dbReference>
<evidence type="ECO:0000313" key="1">
    <source>
        <dbReference type="EMBL" id="MBB4949537.1"/>
    </source>
</evidence>
<comment type="caution">
    <text evidence="1">The sequence shown here is derived from an EMBL/GenBank/DDBJ whole genome shotgun (WGS) entry which is preliminary data.</text>
</comment>
<sequence>MLPALITTNDSHGRWTYALDYSSILDPLVRAIAIERAGSEDVDRDLDEIAQLAGRVKAAPDEDAADSDAAELSWRVDQFVASLGHGRRDLPAEPNRFDIGNARVAALNMRAMADALTAWADRHTAAQAA</sequence>
<dbReference type="EMBL" id="JACHJR010000001">
    <property type="protein sequence ID" value="MBB4949537.1"/>
    <property type="molecule type" value="Genomic_DNA"/>
</dbReference>
<keyword evidence="2" id="KW-1185">Reference proteome</keyword>
<protein>
    <submittedName>
        <fullName evidence="1">Uncharacterized protein</fullName>
    </submittedName>
</protein>